<name>A0A165IBW6_EXIGL</name>
<organism evidence="1 2">
    <name type="scientific">Exidia glandulosa HHB12029</name>
    <dbReference type="NCBI Taxonomy" id="1314781"/>
    <lineage>
        <taxon>Eukaryota</taxon>
        <taxon>Fungi</taxon>
        <taxon>Dikarya</taxon>
        <taxon>Basidiomycota</taxon>
        <taxon>Agaricomycotina</taxon>
        <taxon>Agaricomycetes</taxon>
        <taxon>Auriculariales</taxon>
        <taxon>Exidiaceae</taxon>
        <taxon>Exidia</taxon>
    </lineage>
</organism>
<accession>A0A165IBW6</accession>
<dbReference type="AlphaFoldDB" id="A0A165IBW6"/>
<dbReference type="Proteomes" id="UP000077266">
    <property type="component" value="Unassembled WGS sequence"/>
</dbReference>
<proteinExistence type="predicted"/>
<dbReference type="InParanoid" id="A0A165IBW6"/>
<dbReference type="EMBL" id="KV425994">
    <property type="protein sequence ID" value="KZV93184.1"/>
    <property type="molecule type" value="Genomic_DNA"/>
</dbReference>
<reference evidence="1 2" key="1">
    <citation type="journal article" date="2016" name="Mol. Biol. Evol.">
        <title>Comparative Genomics of Early-Diverging Mushroom-Forming Fungi Provides Insights into the Origins of Lignocellulose Decay Capabilities.</title>
        <authorList>
            <person name="Nagy L.G."/>
            <person name="Riley R."/>
            <person name="Tritt A."/>
            <person name="Adam C."/>
            <person name="Daum C."/>
            <person name="Floudas D."/>
            <person name="Sun H."/>
            <person name="Yadav J.S."/>
            <person name="Pangilinan J."/>
            <person name="Larsson K.H."/>
            <person name="Matsuura K."/>
            <person name="Barry K."/>
            <person name="Labutti K."/>
            <person name="Kuo R."/>
            <person name="Ohm R.A."/>
            <person name="Bhattacharya S.S."/>
            <person name="Shirouzu T."/>
            <person name="Yoshinaga Y."/>
            <person name="Martin F.M."/>
            <person name="Grigoriev I.V."/>
            <person name="Hibbett D.S."/>
        </authorList>
    </citation>
    <scope>NUCLEOTIDE SEQUENCE [LARGE SCALE GENOMIC DNA]</scope>
    <source>
        <strain evidence="1 2">HHB12029</strain>
    </source>
</reference>
<keyword evidence="2" id="KW-1185">Reference proteome</keyword>
<gene>
    <name evidence="1" type="ORF">EXIGLDRAFT_691940</name>
</gene>
<evidence type="ECO:0000313" key="1">
    <source>
        <dbReference type="EMBL" id="KZV93184.1"/>
    </source>
</evidence>
<evidence type="ECO:0000313" key="2">
    <source>
        <dbReference type="Proteomes" id="UP000077266"/>
    </source>
</evidence>
<sequence length="246" mass="27715">MSSAAVYTPVDTVFAVLEDGPFSSNINCHVAFLRAEAQHFFHPETAACFGLDSPADRFYVGRDRMSCGLDVPSGMLLLVDDIHNWKIAILFSVFTKYGVCIIPFVLNHLGITHMEEDRIVHVNVHALPWLTNGAPICSALTCIFDFWVLLNPHRALEHAHELGMPSRERWFVQTNGVVYWVELKNMRGELCHASARSNPPRKRDPDALSVIVEESLPMRTRGDGWAHKYFNDITVFKYKSDGAQSA</sequence>
<protein>
    <submittedName>
        <fullName evidence="1">Uncharacterized protein</fullName>
    </submittedName>
</protein>